<evidence type="ECO:0000313" key="2">
    <source>
        <dbReference type="EMBL" id="KIM44904.1"/>
    </source>
</evidence>
<dbReference type="Proteomes" id="UP000053424">
    <property type="component" value="Unassembled WGS sequence"/>
</dbReference>
<evidence type="ECO:0000313" key="3">
    <source>
        <dbReference type="Proteomes" id="UP000053424"/>
    </source>
</evidence>
<reference evidence="3" key="2">
    <citation type="submission" date="2015-01" db="EMBL/GenBank/DDBJ databases">
        <title>Evolutionary Origins and Diversification of the Mycorrhizal Mutualists.</title>
        <authorList>
            <consortium name="DOE Joint Genome Institute"/>
            <consortium name="Mycorrhizal Genomics Consortium"/>
            <person name="Kohler A."/>
            <person name="Kuo A."/>
            <person name="Nagy L.G."/>
            <person name="Floudas D."/>
            <person name="Copeland A."/>
            <person name="Barry K.W."/>
            <person name="Cichocki N."/>
            <person name="Veneault-Fourrey C."/>
            <person name="LaButti K."/>
            <person name="Lindquist E.A."/>
            <person name="Lipzen A."/>
            <person name="Lundell T."/>
            <person name="Morin E."/>
            <person name="Murat C."/>
            <person name="Riley R."/>
            <person name="Ohm R."/>
            <person name="Sun H."/>
            <person name="Tunlid A."/>
            <person name="Henrissat B."/>
            <person name="Grigoriev I.V."/>
            <person name="Hibbett D.S."/>
            <person name="Martin F."/>
        </authorList>
    </citation>
    <scope>NUCLEOTIDE SEQUENCE [LARGE SCALE GENOMIC DNA]</scope>
    <source>
        <strain evidence="3">h7</strain>
    </source>
</reference>
<feature type="region of interest" description="Disordered" evidence="1">
    <location>
        <begin position="78"/>
        <end position="188"/>
    </location>
</feature>
<feature type="region of interest" description="Disordered" evidence="1">
    <location>
        <begin position="281"/>
        <end position="317"/>
    </location>
</feature>
<evidence type="ECO:0000256" key="1">
    <source>
        <dbReference type="SAM" id="MobiDB-lite"/>
    </source>
</evidence>
<accession>A0A0C3CLA4</accession>
<organism evidence="2 3">
    <name type="scientific">Hebeloma cylindrosporum</name>
    <dbReference type="NCBI Taxonomy" id="76867"/>
    <lineage>
        <taxon>Eukaryota</taxon>
        <taxon>Fungi</taxon>
        <taxon>Dikarya</taxon>
        <taxon>Basidiomycota</taxon>
        <taxon>Agaricomycotina</taxon>
        <taxon>Agaricomycetes</taxon>
        <taxon>Agaricomycetidae</taxon>
        <taxon>Agaricales</taxon>
        <taxon>Agaricineae</taxon>
        <taxon>Hymenogastraceae</taxon>
        <taxon>Hebeloma</taxon>
    </lineage>
</organism>
<feature type="compositionally biased region" description="Low complexity" evidence="1">
    <location>
        <begin position="101"/>
        <end position="111"/>
    </location>
</feature>
<dbReference type="HOGENOM" id="CLU_855420_0_0_1"/>
<feature type="compositionally biased region" description="Polar residues" evidence="1">
    <location>
        <begin position="165"/>
        <end position="188"/>
    </location>
</feature>
<name>A0A0C3CLA4_HEBCY</name>
<keyword evidence="3" id="KW-1185">Reference proteome</keyword>
<dbReference type="AlphaFoldDB" id="A0A0C3CLA4"/>
<gene>
    <name evidence="2" type="ORF">M413DRAFT_9138</name>
</gene>
<proteinExistence type="predicted"/>
<feature type="compositionally biased region" description="Basic residues" evidence="1">
    <location>
        <begin position="305"/>
        <end position="317"/>
    </location>
</feature>
<dbReference type="OrthoDB" id="2210012at2759"/>
<dbReference type="EMBL" id="KN831773">
    <property type="protein sequence ID" value="KIM44904.1"/>
    <property type="molecule type" value="Genomic_DNA"/>
</dbReference>
<protein>
    <submittedName>
        <fullName evidence="2">Uncharacterized protein</fullName>
    </submittedName>
</protein>
<reference evidence="2 3" key="1">
    <citation type="submission" date="2014-04" db="EMBL/GenBank/DDBJ databases">
        <authorList>
            <consortium name="DOE Joint Genome Institute"/>
            <person name="Kuo A."/>
            <person name="Gay G."/>
            <person name="Dore J."/>
            <person name="Kohler A."/>
            <person name="Nagy L.G."/>
            <person name="Floudas D."/>
            <person name="Copeland A."/>
            <person name="Barry K.W."/>
            <person name="Cichocki N."/>
            <person name="Veneault-Fourrey C."/>
            <person name="LaButti K."/>
            <person name="Lindquist E.A."/>
            <person name="Lipzen A."/>
            <person name="Lundell T."/>
            <person name="Morin E."/>
            <person name="Murat C."/>
            <person name="Sun H."/>
            <person name="Tunlid A."/>
            <person name="Henrissat B."/>
            <person name="Grigoriev I.V."/>
            <person name="Hibbett D.S."/>
            <person name="Martin F."/>
            <person name="Nordberg H.P."/>
            <person name="Cantor M.N."/>
            <person name="Hua S.X."/>
        </authorList>
    </citation>
    <scope>NUCLEOTIDE SEQUENCE [LARGE SCALE GENOMIC DNA]</scope>
    <source>
        <strain evidence="3">h7</strain>
    </source>
</reference>
<sequence length="317" mass="34073">MDMDIDWCLTCEKHINGSSPYCSLACAGPWNEAHIYSDEDSSVAGDEDDDDVILHTIDPAEPTTSRWLGSDSAGISAWAADIPSGAPPPGDIHSPDDEESSFFSFSRSTYRPSPPNLLKTPRQIVPPSLSMTTPPAPPPTPSTPVVTPKRQQSTASIAPSADASMGQTSLNSAATESSLATPASSNPVPISCASRRPSILDDMYIQVRSWVSPSPAPIPSTQQPQLPVTPMNLPKATPKPRSSQFRPVTIISSSHSSHGFADQSAVYWMAGTVLDQFAIKPPHESFRGRTLPNDIPLRHDDHPSYRTRGRKPSRADA</sequence>